<name>A0A1I2E9S6_9BACT</name>
<evidence type="ECO:0000313" key="2">
    <source>
        <dbReference type="Proteomes" id="UP000198598"/>
    </source>
</evidence>
<dbReference type="EMBL" id="FOLQ01000021">
    <property type="protein sequence ID" value="SFE89682.1"/>
    <property type="molecule type" value="Genomic_DNA"/>
</dbReference>
<dbReference type="AlphaFoldDB" id="A0A1I2E9S6"/>
<dbReference type="OrthoDB" id="961912at2"/>
<proteinExistence type="predicted"/>
<reference evidence="1 2" key="1">
    <citation type="submission" date="2016-10" db="EMBL/GenBank/DDBJ databases">
        <authorList>
            <person name="de Groot N.N."/>
        </authorList>
    </citation>
    <scope>NUCLEOTIDE SEQUENCE [LARGE SCALE GENOMIC DNA]</scope>
    <source>
        <strain evidence="1 2">DSM 26130</strain>
    </source>
</reference>
<dbReference type="STRING" id="662367.SAMN05216167_12183"/>
<evidence type="ECO:0000313" key="1">
    <source>
        <dbReference type="EMBL" id="SFE89682.1"/>
    </source>
</evidence>
<dbReference type="Proteomes" id="UP000198598">
    <property type="component" value="Unassembled WGS sequence"/>
</dbReference>
<protein>
    <submittedName>
        <fullName evidence="1">Uncharacterized protein</fullName>
    </submittedName>
</protein>
<gene>
    <name evidence="1" type="ORF">SAMN05216167_12183</name>
</gene>
<accession>A0A1I2E9S6</accession>
<sequence length="83" mass="9177">MRKKISVAGPVEGFTFPCRAVQDTTWVADPANPTMPQTGLIRQGETIWLQTEPFGSGPAWQLARLANQTLCFVQPHQFVPIVP</sequence>
<dbReference type="RefSeq" id="WP_093833191.1">
    <property type="nucleotide sequence ID" value="NZ_FOLQ01000021.1"/>
</dbReference>
<keyword evidence="2" id="KW-1185">Reference proteome</keyword>
<organism evidence="1 2">
    <name type="scientific">Spirosoma endophyticum</name>
    <dbReference type="NCBI Taxonomy" id="662367"/>
    <lineage>
        <taxon>Bacteria</taxon>
        <taxon>Pseudomonadati</taxon>
        <taxon>Bacteroidota</taxon>
        <taxon>Cytophagia</taxon>
        <taxon>Cytophagales</taxon>
        <taxon>Cytophagaceae</taxon>
        <taxon>Spirosoma</taxon>
    </lineage>
</organism>